<dbReference type="Gene3D" id="3.40.50.720">
    <property type="entry name" value="NAD(P)-binding Rossmann-like Domain"/>
    <property type="match status" value="1"/>
</dbReference>
<dbReference type="PROSITE" id="PS00061">
    <property type="entry name" value="ADH_SHORT"/>
    <property type="match status" value="1"/>
</dbReference>
<comment type="caution">
    <text evidence="4">The sequence shown here is derived from an EMBL/GenBank/DDBJ whole genome shotgun (WGS) entry which is preliminary data.</text>
</comment>
<dbReference type="EMBL" id="JADIMG010000097">
    <property type="protein sequence ID" value="MBO8460747.1"/>
    <property type="molecule type" value="Genomic_DNA"/>
</dbReference>
<dbReference type="PRINTS" id="PR00081">
    <property type="entry name" value="GDHRDH"/>
</dbReference>
<dbReference type="Pfam" id="PF00106">
    <property type="entry name" value="adh_short"/>
    <property type="match status" value="1"/>
</dbReference>
<protein>
    <submittedName>
        <fullName evidence="4">SDR family oxidoreductase</fullName>
    </submittedName>
</protein>
<evidence type="ECO:0000256" key="1">
    <source>
        <dbReference type="ARBA" id="ARBA00006484"/>
    </source>
</evidence>
<reference evidence="4" key="2">
    <citation type="journal article" date="2021" name="PeerJ">
        <title>Extensive microbial diversity within the chicken gut microbiome revealed by metagenomics and culture.</title>
        <authorList>
            <person name="Gilroy R."/>
            <person name="Ravi A."/>
            <person name="Getino M."/>
            <person name="Pursley I."/>
            <person name="Horton D.L."/>
            <person name="Alikhan N.F."/>
            <person name="Baker D."/>
            <person name="Gharbi K."/>
            <person name="Hall N."/>
            <person name="Watson M."/>
            <person name="Adriaenssens E.M."/>
            <person name="Foster-Nyarko E."/>
            <person name="Jarju S."/>
            <person name="Secka A."/>
            <person name="Antonio M."/>
            <person name="Oren A."/>
            <person name="Chaudhuri R.R."/>
            <person name="La Ragione R."/>
            <person name="Hildebrand F."/>
            <person name="Pallen M.J."/>
        </authorList>
    </citation>
    <scope>NUCLEOTIDE SEQUENCE</scope>
    <source>
        <strain evidence="4">G3-3990</strain>
    </source>
</reference>
<evidence type="ECO:0000256" key="3">
    <source>
        <dbReference type="RuleBase" id="RU000363"/>
    </source>
</evidence>
<dbReference type="CDD" id="cd05233">
    <property type="entry name" value="SDR_c"/>
    <property type="match status" value="1"/>
</dbReference>
<evidence type="ECO:0000313" key="4">
    <source>
        <dbReference type="EMBL" id="MBO8460747.1"/>
    </source>
</evidence>
<dbReference type="PIRSF" id="PIRSF000126">
    <property type="entry name" value="11-beta-HSD1"/>
    <property type="match status" value="1"/>
</dbReference>
<dbReference type="SUPFAM" id="SSF51735">
    <property type="entry name" value="NAD(P)-binding Rossmann-fold domains"/>
    <property type="match status" value="1"/>
</dbReference>
<reference evidence="4" key="1">
    <citation type="submission" date="2020-10" db="EMBL/GenBank/DDBJ databases">
        <authorList>
            <person name="Gilroy R."/>
        </authorList>
    </citation>
    <scope>NUCLEOTIDE SEQUENCE</scope>
    <source>
        <strain evidence="4">G3-3990</strain>
    </source>
</reference>
<dbReference type="PANTHER" id="PTHR44196">
    <property type="entry name" value="DEHYDROGENASE/REDUCTASE SDR FAMILY MEMBER 7B"/>
    <property type="match status" value="1"/>
</dbReference>
<evidence type="ECO:0000256" key="2">
    <source>
        <dbReference type="ARBA" id="ARBA00023002"/>
    </source>
</evidence>
<sequence>MKTAFITGVTEGIGYELVQLFVRDGYHVILVARNEKKLMEMSEKIKASGGQADYYASDLSQIDNAKSIYEDLQRRQLLPDCVVNNAGFGTSGQYTEIDWQKEQEMMQLNMLTLAYFSKKFTHDMKKRGYGRLMNVASTAAFESVPYMAAYGATKAFVLSLSEALAFELKGSGVSVTTLCPGVTESKFHATAHTINTLQKSKLLPQATASDVARYGYKAMMKGKTIAVHKLGNRLNILVSRFLPRCIVTKLAATATTE</sequence>
<dbReference type="PRINTS" id="PR00080">
    <property type="entry name" value="SDRFAMILY"/>
</dbReference>
<organism evidence="4 5">
    <name type="scientific">Candidatus Gallipaludibacter merdavium</name>
    <dbReference type="NCBI Taxonomy" id="2840839"/>
    <lineage>
        <taxon>Bacteria</taxon>
        <taxon>Pseudomonadati</taxon>
        <taxon>Bacteroidota</taxon>
        <taxon>Bacteroidia</taxon>
        <taxon>Bacteroidales</taxon>
        <taxon>Candidatus Gallipaludibacter</taxon>
    </lineage>
</organism>
<dbReference type="PANTHER" id="PTHR44196:SF2">
    <property type="entry name" value="SHORT-CHAIN DEHYDROGENASE-RELATED"/>
    <property type="match status" value="1"/>
</dbReference>
<accession>A0A9D9HUY7</accession>
<dbReference type="GO" id="GO:0016020">
    <property type="term" value="C:membrane"/>
    <property type="evidence" value="ECO:0007669"/>
    <property type="project" value="TreeGrafter"/>
</dbReference>
<name>A0A9D9HUY7_9BACT</name>
<evidence type="ECO:0000313" key="5">
    <source>
        <dbReference type="Proteomes" id="UP000823641"/>
    </source>
</evidence>
<dbReference type="InterPro" id="IPR002347">
    <property type="entry name" value="SDR_fam"/>
</dbReference>
<comment type="similarity">
    <text evidence="1 3">Belongs to the short-chain dehydrogenases/reductases (SDR) family.</text>
</comment>
<dbReference type="Proteomes" id="UP000823641">
    <property type="component" value="Unassembled WGS sequence"/>
</dbReference>
<keyword evidence="2" id="KW-0560">Oxidoreductase</keyword>
<gene>
    <name evidence="4" type="ORF">IAA73_10540</name>
</gene>
<dbReference type="InterPro" id="IPR036291">
    <property type="entry name" value="NAD(P)-bd_dom_sf"/>
</dbReference>
<proteinExistence type="inferred from homology"/>
<dbReference type="GO" id="GO:0016491">
    <property type="term" value="F:oxidoreductase activity"/>
    <property type="evidence" value="ECO:0007669"/>
    <property type="project" value="UniProtKB-KW"/>
</dbReference>
<dbReference type="InterPro" id="IPR020904">
    <property type="entry name" value="Sc_DH/Rdtase_CS"/>
</dbReference>
<dbReference type="AlphaFoldDB" id="A0A9D9HUY7"/>